<dbReference type="EMBL" id="LAZR01001299">
    <property type="protein sequence ID" value="KKN47019.1"/>
    <property type="molecule type" value="Genomic_DNA"/>
</dbReference>
<proteinExistence type="predicted"/>
<evidence type="ECO:0000313" key="2">
    <source>
        <dbReference type="EMBL" id="KKN47019.1"/>
    </source>
</evidence>
<accession>A0A0F9QX31</accession>
<evidence type="ECO:0000256" key="1">
    <source>
        <dbReference type="SAM" id="MobiDB-lite"/>
    </source>
</evidence>
<reference evidence="2" key="1">
    <citation type="journal article" date="2015" name="Nature">
        <title>Complex archaea that bridge the gap between prokaryotes and eukaryotes.</title>
        <authorList>
            <person name="Spang A."/>
            <person name="Saw J.H."/>
            <person name="Jorgensen S.L."/>
            <person name="Zaremba-Niedzwiedzka K."/>
            <person name="Martijn J."/>
            <person name="Lind A.E."/>
            <person name="van Eijk R."/>
            <person name="Schleper C."/>
            <person name="Guy L."/>
            <person name="Ettema T.J."/>
        </authorList>
    </citation>
    <scope>NUCLEOTIDE SEQUENCE</scope>
</reference>
<feature type="region of interest" description="Disordered" evidence="1">
    <location>
        <begin position="125"/>
        <end position="156"/>
    </location>
</feature>
<name>A0A0F9QX31_9ZZZZ</name>
<gene>
    <name evidence="2" type="ORF">LCGC14_0667110</name>
</gene>
<comment type="caution">
    <text evidence="2">The sequence shown here is derived from an EMBL/GenBank/DDBJ whole genome shotgun (WGS) entry which is preliminary data.</text>
</comment>
<feature type="compositionally biased region" description="Acidic residues" evidence="1">
    <location>
        <begin position="145"/>
        <end position="156"/>
    </location>
</feature>
<protein>
    <submittedName>
        <fullName evidence="2">Uncharacterized protein</fullName>
    </submittedName>
</protein>
<organism evidence="2">
    <name type="scientific">marine sediment metagenome</name>
    <dbReference type="NCBI Taxonomy" id="412755"/>
    <lineage>
        <taxon>unclassified sequences</taxon>
        <taxon>metagenomes</taxon>
        <taxon>ecological metagenomes</taxon>
    </lineage>
</organism>
<dbReference type="AlphaFoldDB" id="A0A0F9QX31"/>
<sequence>MAKTMFMFCRKCDKKVKFWDNRGTEKESKLGAFVCSICNNVVADRDKSKSVTSGFKQSNFVGTGVPASMYTAWVTSIVVAFINNGTIKTIPKAIEAVEKLADGIGKALNKTSTKNPAVEEELIDSDSLGSGLDAEENLSETTKELEEDFNLNDLDL</sequence>